<feature type="compositionally biased region" description="Basic and acidic residues" evidence="1">
    <location>
        <begin position="189"/>
        <end position="206"/>
    </location>
</feature>
<evidence type="ECO:0000313" key="3">
    <source>
        <dbReference type="Proteomes" id="UP000031516"/>
    </source>
</evidence>
<dbReference type="Proteomes" id="UP000031516">
    <property type="component" value="Unassembled WGS sequence"/>
</dbReference>
<sequence length="388" mass="44021">MVSAIQKFITQRLITDCKPVTFLNLCDEFSINANKAKNEMVRYYSTTRHESIQCIVVCILKQNVIKMITDPENLPEEEEIKDFFIYAFNPLETIDLANKERFYVTIKNPYTLQNAVGKRPETSDGIGAAISISTQDASQVKQESTTKDAPAPKPVEDKQRAKTLPEVISKPKKQAKSMGLRSTELLANMRKEREEKENHRQEELEKRRHQQQQHEQQDSSHVAVSQEKQKQLHQLASMFDDDDDEDMAQFDTTSAKRTNGNEADDEDIPVAIESVPSQEPAKQGPATTNLEEILDTTVDESLMELSQPEIEESGPSKPQEQETTYIDEDGYMVTKRQSTEAKQPSKPAKSAKPTKPTEAQQKKTAAPIEKKKARSSQRTLESFFGKKR</sequence>
<feature type="compositionally biased region" description="Acidic residues" evidence="1">
    <location>
        <begin position="292"/>
        <end position="302"/>
    </location>
</feature>
<feature type="compositionally biased region" description="Low complexity" evidence="1">
    <location>
        <begin position="340"/>
        <end position="359"/>
    </location>
</feature>
<evidence type="ECO:0000313" key="2">
    <source>
        <dbReference type="EMBL" id="CDO95104.1"/>
    </source>
</evidence>
<gene>
    <name evidence="2" type="ORF">KLDO_g3352</name>
</gene>
<keyword evidence="3" id="KW-1185">Reference proteome</keyword>
<dbReference type="InterPro" id="IPR041913">
    <property type="entry name" value="POLD3_sf"/>
</dbReference>
<feature type="compositionally biased region" description="Polar residues" evidence="1">
    <location>
        <begin position="133"/>
        <end position="143"/>
    </location>
</feature>
<dbReference type="OrthoDB" id="4036325at2759"/>
<accession>A0A0A8L866</accession>
<reference evidence="2 3" key="1">
    <citation type="submission" date="2014-03" db="EMBL/GenBank/DDBJ databases">
        <title>The genome of Kluyveromyces dobzhanskii.</title>
        <authorList>
            <person name="Nystedt B."/>
            <person name="Astrom S."/>
        </authorList>
    </citation>
    <scope>NUCLEOTIDE SEQUENCE [LARGE SCALE GENOMIC DNA]</scope>
    <source>
        <strain evidence="2 3">CBS 2104</strain>
    </source>
</reference>
<protein>
    <submittedName>
        <fullName evidence="2">WGS project CCBQ000000000 data, contig 00006</fullName>
    </submittedName>
</protein>
<dbReference type="AlphaFoldDB" id="A0A0A8L866"/>
<organism evidence="2 3">
    <name type="scientific">Kluyveromyces dobzhanskii CBS 2104</name>
    <dbReference type="NCBI Taxonomy" id="1427455"/>
    <lineage>
        <taxon>Eukaryota</taxon>
        <taxon>Fungi</taxon>
        <taxon>Dikarya</taxon>
        <taxon>Ascomycota</taxon>
        <taxon>Saccharomycotina</taxon>
        <taxon>Saccharomycetes</taxon>
        <taxon>Saccharomycetales</taxon>
        <taxon>Saccharomycetaceae</taxon>
        <taxon>Kluyveromyces</taxon>
    </lineage>
</organism>
<feature type="compositionally biased region" description="Polar residues" evidence="1">
    <location>
        <begin position="250"/>
        <end position="261"/>
    </location>
</feature>
<evidence type="ECO:0000256" key="1">
    <source>
        <dbReference type="SAM" id="MobiDB-lite"/>
    </source>
</evidence>
<feature type="region of interest" description="Disordered" evidence="1">
    <location>
        <begin position="133"/>
        <end position="388"/>
    </location>
</feature>
<comment type="caution">
    <text evidence="2">The sequence shown here is derived from an EMBL/GenBank/DDBJ whole genome shotgun (WGS) entry which is preliminary data.</text>
</comment>
<dbReference type="EMBL" id="CCBQ010000043">
    <property type="protein sequence ID" value="CDO95104.1"/>
    <property type="molecule type" value="Genomic_DNA"/>
</dbReference>
<proteinExistence type="predicted"/>
<feature type="compositionally biased region" description="Acidic residues" evidence="1">
    <location>
        <begin position="239"/>
        <end position="248"/>
    </location>
</feature>
<name>A0A0A8L866_9SACH</name>
<dbReference type="Gene3D" id="3.90.1030.20">
    <property type="entry name" value="DNA polymerase delta, p66 (Cdc27) subunit, wHTH domain"/>
    <property type="match status" value="1"/>
</dbReference>